<feature type="region of interest" description="Disordered" evidence="8">
    <location>
        <begin position="410"/>
        <end position="465"/>
    </location>
</feature>
<protein>
    <submittedName>
        <fullName evidence="10">Protein Hook-like 3</fullName>
    </submittedName>
</protein>
<dbReference type="InterPro" id="IPR036872">
    <property type="entry name" value="CH_dom_sf"/>
</dbReference>
<evidence type="ECO:0000256" key="8">
    <source>
        <dbReference type="SAM" id="MobiDB-lite"/>
    </source>
</evidence>
<keyword evidence="3" id="KW-0963">Cytoplasm</keyword>
<dbReference type="InterPro" id="IPR001715">
    <property type="entry name" value="CH_dom"/>
</dbReference>
<dbReference type="PANTHER" id="PTHR18947">
    <property type="entry name" value="HOOK PROTEINS"/>
    <property type="match status" value="1"/>
</dbReference>
<proteinExistence type="inferred from homology"/>
<evidence type="ECO:0000313" key="10">
    <source>
        <dbReference type="EMBL" id="KAJ8040495.1"/>
    </source>
</evidence>
<evidence type="ECO:0000256" key="6">
    <source>
        <dbReference type="ARBA" id="ARBA00023212"/>
    </source>
</evidence>
<comment type="similarity">
    <text evidence="2">Belongs to the hook family.</text>
</comment>
<dbReference type="GO" id="GO:0051959">
    <property type="term" value="F:dynein light intermediate chain binding"/>
    <property type="evidence" value="ECO:0007669"/>
    <property type="project" value="TreeGrafter"/>
</dbReference>
<dbReference type="GO" id="GO:0008017">
    <property type="term" value="F:microtubule binding"/>
    <property type="evidence" value="ECO:0007669"/>
    <property type="project" value="InterPro"/>
</dbReference>
<dbReference type="PROSITE" id="PS50021">
    <property type="entry name" value="CH"/>
    <property type="match status" value="1"/>
</dbReference>
<dbReference type="GO" id="GO:0005874">
    <property type="term" value="C:microtubule"/>
    <property type="evidence" value="ECO:0007669"/>
    <property type="project" value="UniProtKB-KW"/>
</dbReference>
<feature type="compositionally biased region" description="Low complexity" evidence="8">
    <location>
        <begin position="450"/>
        <end position="463"/>
    </location>
</feature>
<accession>A0A9Q1C8U7</accession>
<feature type="region of interest" description="Disordered" evidence="8">
    <location>
        <begin position="572"/>
        <end position="591"/>
    </location>
</feature>
<evidence type="ECO:0000256" key="3">
    <source>
        <dbReference type="ARBA" id="ARBA00022490"/>
    </source>
</evidence>
<dbReference type="GO" id="GO:0005737">
    <property type="term" value="C:cytoplasm"/>
    <property type="evidence" value="ECO:0007669"/>
    <property type="project" value="TreeGrafter"/>
</dbReference>
<dbReference type="GO" id="GO:0031122">
    <property type="term" value="P:cytoplasmic microtubule organization"/>
    <property type="evidence" value="ECO:0007669"/>
    <property type="project" value="InterPro"/>
</dbReference>
<dbReference type="InterPro" id="IPR008636">
    <property type="entry name" value="Hook_C"/>
</dbReference>
<dbReference type="CDD" id="cd22222">
    <property type="entry name" value="HkD_Hook"/>
    <property type="match status" value="1"/>
</dbReference>
<name>A0A9Q1C8U7_HOLLE</name>
<evidence type="ECO:0000256" key="4">
    <source>
        <dbReference type="ARBA" id="ARBA00022701"/>
    </source>
</evidence>
<feature type="compositionally biased region" description="Basic and acidic residues" evidence="8">
    <location>
        <begin position="416"/>
        <end position="432"/>
    </location>
</feature>
<sequence>MAGEELCENLITWVQTFNVESSLSNIDEVSNGVGLSQVLCQIGPTFFKDSWSGRIKKDVGDNWRLKVSNLRKVLEGILDFYNEELGQETSHFRLPDVNKIGERGDPDELGRLLQLILGCAVNCDHKEEYINNIMSLEESVQHAVMNAIQELMNNETPVQDSMPEGEDYPDGDSKYRRLTEELNKAIAEKEEALQKCHELDLQVSSVMEEKNTLQAENELLLSRIGSGDSYEDPSYCHVCIYAIYSTPVGRKHEHLQETVDQLQQELFRLESQKDDYKIKADLLERELQDVLQKNEQLSALAEEARALKDEMDILRHSADKVSKYEATIDSYKKKLDDLSDLRKQVKILEDKNTMYMQNTVELEEELKKANSVKAQLEAYKKQLHELHSKVSEETRRADKNEFEAKRLQEKMTQVQNEKERLQAERDTLRETNEELTLNQLQGSAMSMEEPGSPASPGGSPGFSEMLSPEMREKMIRLQHENKMLQMKLGENSDEKVQLLQSLLDDANARVNDLESEARISNQKIMTLEAELTEMQQREKSEGHSKLITESPRSRVDDDVARKLSAENQDLRRKLQQHKEKLQESETELQRKRAHIDDIEPQLSEKGDKVAMLQEVLQKKDEEMRTMEERYRKYLEKAKSVIRTLDPKHNTASSSEVQILRNQLLEKTKIIEHLEMEREKSKATRDLEEKLIVSAWYNLGVQKHRKAAEDRLSASSSGQSFLSRQRQASNRRSSTINSPAAPR</sequence>
<dbReference type="GO" id="GO:0005813">
    <property type="term" value="C:centrosome"/>
    <property type="evidence" value="ECO:0007669"/>
    <property type="project" value="TreeGrafter"/>
</dbReference>
<organism evidence="10 11">
    <name type="scientific">Holothuria leucospilota</name>
    <name type="common">Black long sea cucumber</name>
    <name type="synonym">Mertensiothuria leucospilota</name>
    <dbReference type="NCBI Taxonomy" id="206669"/>
    <lineage>
        <taxon>Eukaryota</taxon>
        <taxon>Metazoa</taxon>
        <taxon>Echinodermata</taxon>
        <taxon>Eleutherozoa</taxon>
        <taxon>Echinozoa</taxon>
        <taxon>Holothuroidea</taxon>
        <taxon>Aspidochirotacea</taxon>
        <taxon>Aspidochirotida</taxon>
        <taxon>Holothuriidae</taxon>
        <taxon>Holothuria</taxon>
    </lineage>
</organism>
<dbReference type="OrthoDB" id="49395at2759"/>
<dbReference type="SUPFAM" id="SSF116907">
    <property type="entry name" value="Hook domain"/>
    <property type="match status" value="1"/>
</dbReference>
<dbReference type="EMBL" id="JAIZAY010000006">
    <property type="protein sequence ID" value="KAJ8040495.1"/>
    <property type="molecule type" value="Genomic_DNA"/>
</dbReference>
<evidence type="ECO:0000259" key="9">
    <source>
        <dbReference type="PROSITE" id="PS50021"/>
    </source>
</evidence>
<dbReference type="Pfam" id="PF05622">
    <property type="entry name" value="HOOK"/>
    <property type="match status" value="1"/>
</dbReference>
<feature type="compositionally biased region" description="Low complexity" evidence="8">
    <location>
        <begin position="712"/>
        <end position="733"/>
    </location>
</feature>
<evidence type="ECO:0000256" key="1">
    <source>
        <dbReference type="ARBA" id="ARBA00004245"/>
    </source>
</evidence>
<gene>
    <name evidence="10" type="ORF">HOLleu_14807</name>
</gene>
<dbReference type="GO" id="GO:0030705">
    <property type="term" value="P:cytoskeleton-dependent intracellular transport"/>
    <property type="evidence" value="ECO:0007669"/>
    <property type="project" value="InterPro"/>
</dbReference>
<evidence type="ECO:0000256" key="2">
    <source>
        <dbReference type="ARBA" id="ARBA00006946"/>
    </source>
</evidence>
<dbReference type="AlphaFoldDB" id="A0A9Q1C8U7"/>
<feature type="region of interest" description="Disordered" evidence="8">
    <location>
        <begin position="536"/>
        <end position="560"/>
    </location>
</feature>
<evidence type="ECO:0000256" key="7">
    <source>
        <dbReference type="SAM" id="Coils"/>
    </source>
</evidence>
<dbReference type="InterPro" id="IPR043936">
    <property type="entry name" value="HOOK_N"/>
</dbReference>
<keyword evidence="4" id="KW-0493">Microtubule</keyword>
<dbReference type="Proteomes" id="UP001152320">
    <property type="component" value="Chromosome 6"/>
</dbReference>
<feature type="coiled-coil region" evidence="7">
    <location>
        <begin position="175"/>
        <end position="202"/>
    </location>
</feature>
<dbReference type="PANTHER" id="PTHR18947:SF39">
    <property type="entry name" value="PROTEIN HOOK"/>
    <property type="match status" value="1"/>
</dbReference>
<keyword evidence="6" id="KW-0206">Cytoskeleton</keyword>
<comment type="subcellular location">
    <subcellularLocation>
        <location evidence="1">Cytoplasm</location>
        <location evidence="1">Cytoskeleton</location>
    </subcellularLocation>
</comment>
<feature type="region of interest" description="Disordered" evidence="8">
    <location>
        <begin position="706"/>
        <end position="742"/>
    </location>
</feature>
<dbReference type="Gene3D" id="1.10.418.10">
    <property type="entry name" value="Calponin-like domain"/>
    <property type="match status" value="1"/>
</dbReference>
<dbReference type="Pfam" id="PF19047">
    <property type="entry name" value="HOOK_N"/>
    <property type="match status" value="1"/>
</dbReference>
<keyword evidence="5 7" id="KW-0175">Coiled coil</keyword>
<keyword evidence="11" id="KW-1185">Reference proteome</keyword>
<reference evidence="10" key="1">
    <citation type="submission" date="2021-10" db="EMBL/GenBank/DDBJ databases">
        <title>Tropical sea cucumber genome reveals ecological adaptation and Cuvierian tubules defense mechanism.</title>
        <authorList>
            <person name="Chen T."/>
        </authorList>
    </citation>
    <scope>NUCLEOTIDE SEQUENCE</scope>
    <source>
        <strain evidence="10">Nanhai2018</strain>
        <tissue evidence="10">Muscle</tissue>
    </source>
</reference>
<comment type="caution">
    <text evidence="10">The sequence shown here is derived from an EMBL/GenBank/DDBJ whole genome shotgun (WGS) entry which is preliminary data.</text>
</comment>
<feature type="compositionally biased region" description="Polar residues" evidence="8">
    <location>
        <begin position="434"/>
        <end position="444"/>
    </location>
</feature>
<evidence type="ECO:0000313" key="11">
    <source>
        <dbReference type="Proteomes" id="UP001152320"/>
    </source>
</evidence>
<evidence type="ECO:0000256" key="5">
    <source>
        <dbReference type="ARBA" id="ARBA00023054"/>
    </source>
</evidence>
<feature type="domain" description="Calponin-homology (CH)" evidence="9">
    <location>
        <begin position="4"/>
        <end position="120"/>
    </location>
</feature>
<dbReference type="FunFam" id="1.10.418.10:FF:000024">
    <property type="entry name" value="Hook homolog 3 (Drosophila)"/>
    <property type="match status" value="1"/>
</dbReference>